<keyword evidence="6" id="KW-0460">Magnesium</keyword>
<dbReference type="SUPFAM" id="SSF50692">
    <property type="entry name" value="ADC-like"/>
    <property type="match status" value="1"/>
</dbReference>
<dbReference type="FunFam" id="1.10.8.60:FF:000115">
    <property type="entry name" value="N-ethylmaleimide-sensitive fusion protein, putative"/>
    <property type="match status" value="1"/>
</dbReference>
<dbReference type="PANTHER" id="PTHR23078:SF3">
    <property type="entry name" value="VESICLE-FUSING ATPASE"/>
    <property type="match status" value="1"/>
</dbReference>
<accession>A0A8S1IWJ6</accession>
<dbReference type="InterPro" id="IPR039812">
    <property type="entry name" value="Vesicle-fus_ATPase"/>
</dbReference>
<keyword evidence="9" id="KW-1185">Reference proteome</keyword>
<keyword evidence="2 6" id="KW-0813">Transport</keyword>
<name>A0A8S1IWJ6_9CHLO</name>
<dbReference type="Pfam" id="PF17862">
    <property type="entry name" value="AAA_lid_3"/>
    <property type="match status" value="1"/>
</dbReference>
<organism evidence="8 9">
    <name type="scientific">Ostreobium quekettii</name>
    <dbReference type="NCBI Taxonomy" id="121088"/>
    <lineage>
        <taxon>Eukaryota</taxon>
        <taxon>Viridiplantae</taxon>
        <taxon>Chlorophyta</taxon>
        <taxon>core chlorophytes</taxon>
        <taxon>Ulvophyceae</taxon>
        <taxon>TCBD clade</taxon>
        <taxon>Bryopsidales</taxon>
        <taxon>Ostreobineae</taxon>
        <taxon>Ostreobiaceae</taxon>
        <taxon>Ostreobium</taxon>
    </lineage>
</organism>
<keyword evidence="4 6" id="KW-0067">ATP-binding</keyword>
<evidence type="ECO:0000256" key="4">
    <source>
        <dbReference type="ARBA" id="ARBA00022840"/>
    </source>
</evidence>
<keyword evidence="6" id="KW-0378">Hydrolase</keyword>
<dbReference type="Gene3D" id="2.40.40.20">
    <property type="match status" value="1"/>
</dbReference>
<dbReference type="Proteomes" id="UP000708148">
    <property type="component" value="Unassembled WGS sequence"/>
</dbReference>
<evidence type="ECO:0000256" key="3">
    <source>
        <dbReference type="ARBA" id="ARBA00022741"/>
    </source>
</evidence>
<comment type="similarity">
    <text evidence="1 6">Belongs to the AAA ATPase family.</text>
</comment>
<dbReference type="GO" id="GO:0046872">
    <property type="term" value="F:metal ion binding"/>
    <property type="evidence" value="ECO:0007669"/>
    <property type="project" value="UniProtKB-UniRule"/>
</dbReference>
<dbReference type="InterPro" id="IPR003959">
    <property type="entry name" value="ATPase_AAA_core"/>
</dbReference>
<feature type="domain" description="AAA+ ATPase" evidence="7">
    <location>
        <begin position="237"/>
        <end position="384"/>
    </location>
</feature>
<feature type="domain" description="AAA+ ATPase" evidence="7">
    <location>
        <begin position="517"/>
        <end position="653"/>
    </location>
</feature>
<keyword evidence="6" id="KW-0963">Cytoplasm</keyword>
<dbReference type="OrthoDB" id="9982946at2759"/>
<dbReference type="PROSITE" id="PS00674">
    <property type="entry name" value="AAA"/>
    <property type="match status" value="1"/>
</dbReference>
<dbReference type="SUPFAM" id="SSF54585">
    <property type="entry name" value="Cdc48 domain 2-like"/>
    <property type="match status" value="1"/>
</dbReference>
<reference evidence="8" key="1">
    <citation type="submission" date="2020-12" db="EMBL/GenBank/DDBJ databases">
        <authorList>
            <person name="Iha C."/>
        </authorList>
    </citation>
    <scope>NUCLEOTIDE SEQUENCE</scope>
</reference>
<dbReference type="Pfam" id="PF00004">
    <property type="entry name" value="AAA"/>
    <property type="match status" value="2"/>
</dbReference>
<comment type="function">
    <text evidence="6">Required for vesicle-mediated transport. Catalyzes the fusion of transport vesicles within the Golgi cisternae. Is also required for transport from the endoplasmic reticulum to the Golgi stack. Seems to function as a fusion protein required for the delivery of cargo proteins to all compartments of the Golgi stack independent of vesicle origin.</text>
</comment>
<comment type="subcellular location">
    <subcellularLocation>
        <location evidence="6">Cytoplasm</location>
    </subcellularLocation>
</comment>
<dbReference type="GO" id="GO:0035494">
    <property type="term" value="P:SNARE complex disassembly"/>
    <property type="evidence" value="ECO:0007669"/>
    <property type="project" value="InterPro"/>
</dbReference>
<dbReference type="PANTHER" id="PTHR23078">
    <property type="entry name" value="VESICULAR-FUSION PROTEIN NSF"/>
    <property type="match status" value="1"/>
</dbReference>
<dbReference type="GO" id="GO:0043001">
    <property type="term" value="P:Golgi to plasma membrane protein transport"/>
    <property type="evidence" value="ECO:0007669"/>
    <property type="project" value="TreeGrafter"/>
</dbReference>
<dbReference type="Gene3D" id="1.10.8.60">
    <property type="match status" value="1"/>
</dbReference>
<dbReference type="InterPro" id="IPR041569">
    <property type="entry name" value="AAA_lid_3"/>
</dbReference>
<evidence type="ECO:0000313" key="8">
    <source>
        <dbReference type="EMBL" id="CAD7699543.1"/>
    </source>
</evidence>
<evidence type="ECO:0000313" key="9">
    <source>
        <dbReference type="Proteomes" id="UP000708148"/>
    </source>
</evidence>
<keyword evidence="6" id="KW-0479">Metal-binding</keyword>
<gene>
    <name evidence="8" type="ORF">OSTQU699_LOCUS4902</name>
</gene>
<dbReference type="GO" id="GO:0005795">
    <property type="term" value="C:Golgi stack"/>
    <property type="evidence" value="ECO:0007669"/>
    <property type="project" value="TreeGrafter"/>
</dbReference>
<comment type="cofactor">
    <cofactor evidence="6">
        <name>Mg(2+)</name>
        <dbReference type="ChEBI" id="CHEBI:18420"/>
    </cofactor>
    <text evidence="6">Binds 1 Mg(2+) ion per subunit.</text>
</comment>
<dbReference type="FunFam" id="3.40.50.300:FF:000187">
    <property type="entry name" value="Vesicular-fusion ATPase SEC18"/>
    <property type="match status" value="1"/>
</dbReference>
<evidence type="ECO:0000259" key="7">
    <source>
        <dbReference type="SMART" id="SM00382"/>
    </source>
</evidence>
<evidence type="ECO:0000256" key="6">
    <source>
        <dbReference type="RuleBase" id="RU367045"/>
    </source>
</evidence>
<evidence type="ECO:0000256" key="5">
    <source>
        <dbReference type="ARBA" id="ARBA00022927"/>
    </source>
</evidence>
<sequence>MTLNTREVINCPDSAQAITNRVYLNPSDPLSSSKCLECEPFVYSLEPHAGVPPGCIALNAIQRKNLRVSTGDAVHAMPYVPSEETGALMVGELMYVSEKLKREAELDAARVSDRMVRCFQGQVFAVGQDVAFEFEGTKYKFHFSDILVARGGEQVKVGRAWMGKVTGVVFTNTGSQNPIKITNQRHMTTNQIFKPSSINFEELGIGGLGKQFGDIFRRAFASRVFPPSVIERLGIRHVKGMLLHGPPGTGKTLIARQIGKMLNGREPKVVNGPEVLNKYVGASEENIRNLFGDAEAEYKEKGEASELHIIIFDEIDAICKQRGSVRDGSGVHDTIVNQLLTKVDGVDSLNNILLIGMTNRKDLLDEALLRPGRLEVHVEIGLPDQAGRHEILRIHTTKMSKNSFLDKSVDLLQLAELTKNFSGAEIEGLVGSAVSFALNRHLDMTNLSKTIDDENVKVTMSDFEAALEEVKPAFGAQRETLESYCTGGMISSGPVFDHLLSTCHRLVNQVRSSENTPLLTCLLEGPAGSGKTALAAQLGILSEYPFVKVASAENMVGYSEHSKCLEITKIFADAHKSSLSLVILDDVERLLEYVAIGPRFSNLVLQTLLVLLKKRPPEGRKLLVCATSSSGDVLDTMGLSDVFNVVLNVPPLTLTEEIETVIQSLDVFSRADIPKAVELLGAGAMPIKRLLMLVEMARQTGDSGATRISLRDWQGVLEDLGTLP</sequence>
<dbReference type="SMART" id="SM00382">
    <property type="entry name" value="AAA"/>
    <property type="match status" value="2"/>
</dbReference>
<dbReference type="Gene3D" id="3.10.330.10">
    <property type="match status" value="1"/>
</dbReference>
<comment type="catalytic activity">
    <reaction evidence="6">
        <text>ATP + H2O = ADP + phosphate + H(+)</text>
        <dbReference type="Rhea" id="RHEA:13065"/>
        <dbReference type="ChEBI" id="CHEBI:15377"/>
        <dbReference type="ChEBI" id="CHEBI:15378"/>
        <dbReference type="ChEBI" id="CHEBI:30616"/>
        <dbReference type="ChEBI" id="CHEBI:43474"/>
        <dbReference type="ChEBI" id="CHEBI:456216"/>
        <dbReference type="EC" id="3.6.4.6"/>
    </reaction>
</comment>
<keyword evidence="5 6" id="KW-0653">Protein transport</keyword>
<evidence type="ECO:0000256" key="2">
    <source>
        <dbReference type="ARBA" id="ARBA00022448"/>
    </source>
</evidence>
<dbReference type="GO" id="GO:0016887">
    <property type="term" value="F:ATP hydrolysis activity"/>
    <property type="evidence" value="ECO:0007669"/>
    <property type="project" value="InterPro"/>
</dbReference>
<dbReference type="FunFam" id="3.40.50.300:FF:000166">
    <property type="entry name" value="vesicle-fusing ATPase isoform X1"/>
    <property type="match status" value="1"/>
</dbReference>
<dbReference type="InterPro" id="IPR003593">
    <property type="entry name" value="AAA+_ATPase"/>
</dbReference>
<dbReference type="InterPro" id="IPR009010">
    <property type="entry name" value="Asp_de-COase-like_dom_sf"/>
</dbReference>
<proteinExistence type="inferred from homology"/>
<dbReference type="Gene3D" id="3.40.50.300">
    <property type="entry name" value="P-loop containing nucleotide triphosphate hydrolases"/>
    <property type="match status" value="2"/>
</dbReference>
<dbReference type="SUPFAM" id="SSF52540">
    <property type="entry name" value="P-loop containing nucleoside triphosphate hydrolases"/>
    <property type="match status" value="2"/>
</dbReference>
<dbReference type="GO" id="GO:0005524">
    <property type="term" value="F:ATP binding"/>
    <property type="evidence" value="ECO:0007669"/>
    <property type="project" value="UniProtKB-UniRule"/>
</dbReference>
<dbReference type="AlphaFoldDB" id="A0A8S1IWJ6"/>
<keyword evidence="3 6" id="KW-0547">Nucleotide-binding</keyword>
<dbReference type="InterPro" id="IPR029067">
    <property type="entry name" value="CDC48_domain_2-like_sf"/>
</dbReference>
<dbReference type="EC" id="3.6.4.6" evidence="6"/>
<keyword evidence="6" id="KW-0931">ER-Golgi transport</keyword>
<dbReference type="GO" id="GO:0006891">
    <property type="term" value="P:intra-Golgi vesicle-mediated transport"/>
    <property type="evidence" value="ECO:0007669"/>
    <property type="project" value="TreeGrafter"/>
</dbReference>
<dbReference type="InterPro" id="IPR003960">
    <property type="entry name" value="ATPase_AAA_CS"/>
</dbReference>
<protein>
    <recommendedName>
        <fullName evidence="6">Vesicle-fusing ATPase</fullName>
        <ecNumber evidence="6">3.6.4.6</ecNumber>
    </recommendedName>
</protein>
<dbReference type="EMBL" id="CAJHUC010001048">
    <property type="protein sequence ID" value="CAD7699543.1"/>
    <property type="molecule type" value="Genomic_DNA"/>
</dbReference>
<dbReference type="InterPro" id="IPR027417">
    <property type="entry name" value="P-loop_NTPase"/>
</dbReference>
<evidence type="ECO:0000256" key="1">
    <source>
        <dbReference type="ARBA" id="ARBA00006914"/>
    </source>
</evidence>
<dbReference type="CDD" id="cd00009">
    <property type="entry name" value="AAA"/>
    <property type="match status" value="1"/>
</dbReference>
<comment type="caution">
    <text evidence="8">The sequence shown here is derived from an EMBL/GenBank/DDBJ whole genome shotgun (WGS) entry which is preliminary data.</text>
</comment>
<dbReference type="CDD" id="cd19504">
    <property type="entry name" value="RecA-like_NSF-SEC18_r1-like"/>
    <property type="match status" value="1"/>
</dbReference>